<dbReference type="Proteomes" id="UP000485621">
    <property type="component" value="Unassembled WGS sequence"/>
</dbReference>
<dbReference type="EMBL" id="MWDB01000012">
    <property type="protein sequence ID" value="OQB41691.1"/>
    <property type="molecule type" value="Genomic_DNA"/>
</dbReference>
<organism evidence="1">
    <name type="scientific">candidate division CPR1 bacterium ADurb.Bin160</name>
    <dbReference type="NCBI Taxonomy" id="1852826"/>
    <lineage>
        <taxon>Bacteria</taxon>
        <taxon>candidate division CPR1</taxon>
    </lineage>
</organism>
<sequence>MSDNFPLMSTQIYNSREQIRRQLTEYIKEYLDLQDVDLTKTSFVSYIINVLSSQTSNLLFYTSSVYREFFLTLAQLPESVLNLASFIGYSASEATHSNANVLIRIPFGFEDSLVEFSIPEGFKFFANEIVFSTYYTTNIRVFNNSSASVTLTTENKVYNIPVNIDTTTDMEFSIILPLRQYTENIQEFQIDGDLRKYQFVNLDVPVSGKVSGIKVEIREPDSTAWEEFQRFSSIYLMSSTDTGYVARRSYDGIKIYFGNGLIGKQPKANATVKVTIRETLGADGNVIAGAINRGERIYTTTITGKTQILNYFVLNISPASGGKNEETIDETRRNAIDNLTSRNRLVSENDYNVIKTIIPNAPILESSIPILKRSDLKINEIQIFTIMTYSNDAVPTRNIKTIFPLGTTFIPKNTIIEVDGEEYYTLFDMTLDTESYFGEGISSVFDHFHRYLTGQGKTLNAGFNYVIGSNSIELYRNGILLNKINYYGSLEYGDYLENSASTIYLKNISPVNGDIFQFRLSLSTNYDTLKLLSGIETESNSITITEFQLSRVMDIKVFLNGKILIENINYEIDYTNNILNFTPGLLNVDDVVRVRMLDIPEVLKFSHVVTNTDMLTKLISLPNNYNVGDDSLEVYKNGVFMTKMRSVENYNGLYGHYYEISQNQILFKDGVLSLGDVLYFKINTDIADMRHLTNDYIEYSYILSELQVIPNLTSTYDIETDLICDRIEITRDGAHIIFDLFYYTDAEDYENYSCTMAIVESEQLVNMTNIPGEKKFRYIFNNYLDIPEKELTYNFTIANISELIVSYSAKIIVRQSLNMMSNVKILDSEINAYDIPVIKKSFYDSVDIKDFESLTLQSIISEMEFINYRMLTDFINLKLANTTGTMYTMQHNTVSKQAVKDLILELPTEIIAGERFIVKDCAEGPLEIYKNKIIEWSGSFWNIQDPLTNDIIMVTELGKKVIFNGFKWVIPIYELPIQIELEVVKQRNYSGNIIELSNNIKDVLIESFSPQFGLNKDLRRSEIIKTVQNIDGVDFCHLIKPESDIFFKFDLNLLQEEELLEYTPAYIHFSEENITVRMV</sequence>
<protein>
    <recommendedName>
        <fullName evidence="2">Baseplate protein J-like domain-containing protein</fullName>
    </recommendedName>
</protein>
<comment type="caution">
    <text evidence="1">The sequence shown here is derived from an EMBL/GenBank/DDBJ whole genome shotgun (WGS) entry which is preliminary data.</text>
</comment>
<reference evidence="1" key="1">
    <citation type="submission" date="2017-02" db="EMBL/GenBank/DDBJ databases">
        <title>Delving into the versatile metabolic prowess of the omnipresent phylum Bacteroidetes.</title>
        <authorList>
            <person name="Nobu M.K."/>
            <person name="Mei R."/>
            <person name="Narihiro T."/>
            <person name="Kuroda K."/>
            <person name="Liu W.-T."/>
        </authorList>
    </citation>
    <scope>NUCLEOTIDE SEQUENCE</scope>
    <source>
        <strain evidence="1">ADurb.Bin160</strain>
    </source>
</reference>
<gene>
    <name evidence="1" type="ORF">BWY04_00687</name>
</gene>
<dbReference type="AlphaFoldDB" id="A0A1V5ZNM7"/>
<evidence type="ECO:0008006" key="2">
    <source>
        <dbReference type="Google" id="ProtNLM"/>
    </source>
</evidence>
<evidence type="ECO:0000313" key="1">
    <source>
        <dbReference type="EMBL" id="OQB41691.1"/>
    </source>
</evidence>
<proteinExistence type="predicted"/>
<name>A0A1V5ZNM7_9BACT</name>
<accession>A0A1V5ZNM7</accession>